<name>A0A833RTT3_9HYME</name>
<evidence type="ECO:0000259" key="2">
    <source>
        <dbReference type="PROSITE" id="PS50181"/>
    </source>
</evidence>
<feature type="compositionally biased region" description="Basic residues" evidence="1">
    <location>
        <begin position="389"/>
        <end position="400"/>
    </location>
</feature>
<evidence type="ECO:0000313" key="3">
    <source>
        <dbReference type="EMBL" id="KAF3422732.1"/>
    </source>
</evidence>
<dbReference type="PROSITE" id="PS50181">
    <property type="entry name" value="FBOX"/>
    <property type="match status" value="1"/>
</dbReference>
<feature type="region of interest" description="Disordered" evidence="1">
    <location>
        <begin position="320"/>
        <end position="403"/>
    </location>
</feature>
<dbReference type="Gene3D" id="1.20.1280.50">
    <property type="match status" value="1"/>
</dbReference>
<dbReference type="AlphaFoldDB" id="A0A833RTT3"/>
<protein>
    <recommendedName>
        <fullName evidence="2">F-box domain-containing protein</fullName>
    </recommendedName>
</protein>
<feature type="domain" description="F-box" evidence="2">
    <location>
        <begin position="105"/>
        <end position="151"/>
    </location>
</feature>
<accession>A0A833RTT3</accession>
<feature type="compositionally biased region" description="Polar residues" evidence="1">
    <location>
        <begin position="225"/>
        <end position="239"/>
    </location>
</feature>
<reference evidence="3" key="1">
    <citation type="submission" date="2019-11" db="EMBL/GenBank/DDBJ databases">
        <title>The nuclear and mitochondrial genomes of Frieseomelitta varia - a highly eusocial stingless bee (Meliponini) with a permanently sterile worker caste.</title>
        <authorList>
            <person name="Freitas F.C.P."/>
            <person name="Lourenco A.P."/>
            <person name="Nunes F.M.F."/>
            <person name="Paschoal A.R."/>
            <person name="Abreu F.C.P."/>
            <person name="Barbin F.O."/>
            <person name="Bataglia L."/>
            <person name="Cardoso-Junior C.A.M."/>
            <person name="Cervoni M.S."/>
            <person name="Silva S.R."/>
            <person name="Dalarmi F."/>
            <person name="Del Lama M.A."/>
            <person name="Depintor T.S."/>
            <person name="Ferreira K.M."/>
            <person name="Goria P.S."/>
            <person name="Jaskot M.C."/>
            <person name="Lago D.C."/>
            <person name="Luna-Lucena D."/>
            <person name="Moda L.M."/>
            <person name="Nascimento L."/>
            <person name="Pedrino M."/>
            <person name="Rabico F.O."/>
            <person name="Sanches F.C."/>
            <person name="Santos D.E."/>
            <person name="Santos C.G."/>
            <person name="Vieira J."/>
            <person name="Lopes T.F."/>
            <person name="Barchuk A.R."/>
            <person name="Hartfelder K."/>
            <person name="Simoes Z.L.P."/>
            <person name="Bitondi M.M.G."/>
            <person name="Pinheiro D.G."/>
        </authorList>
    </citation>
    <scope>NUCLEOTIDE SEQUENCE</scope>
    <source>
        <strain evidence="3">USP_RPSP 00005682</strain>
        <tissue evidence="3">Whole individual</tissue>
    </source>
</reference>
<keyword evidence="4" id="KW-1185">Reference proteome</keyword>
<evidence type="ECO:0000313" key="4">
    <source>
        <dbReference type="Proteomes" id="UP000655588"/>
    </source>
</evidence>
<feature type="region of interest" description="Disordered" evidence="1">
    <location>
        <begin position="223"/>
        <end position="258"/>
    </location>
</feature>
<feature type="compositionally biased region" description="Polar residues" evidence="1">
    <location>
        <begin position="361"/>
        <end position="372"/>
    </location>
</feature>
<dbReference type="Proteomes" id="UP000655588">
    <property type="component" value="Unassembled WGS sequence"/>
</dbReference>
<feature type="region of interest" description="Disordered" evidence="1">
    <location>
        <begin position="476"/>
        <end position="511"/>
    </location>
</feature>
<dbReference type="InterPro" id="IPR001810">
    <property type="entry name" value="F-box_dom"/>
</dbReference>
<evidence type="ECO:0000256" key="1">
    <source>
        <dbReference type="SAM" id="MobiDB-lite"/>
    </source>
</evidence>
<sequence length="643" mass="72891">MKRQLRGSFRSNAEVLSDVDTSSMSGKLEYLEKYSVAPSPSRDYYGLRVVNDQVTLYHWRISHGPHKTPIVRTSSFVDFKQDHPLQEEIRREYLLKHIRNITSGKNTLLTLPRCLINKLIKYLTVQDVIILRSLSRVSKEIFDDNHVWETLYKKYSPITRNKYDELRITCNWKQLFQLAKIQELTYDQKMFRARGNAKQKSMNPKTDSLTRGNLKPENLAKATSKIENSMKLSGSSSKIASKIVPPENQFTKKPAEIPRKKNTQNAISGKLSDNRLNETTIDREKIVSEKKTSAIKSLQIAGQKNIKAMKDHTVAIKTDTRDPIANKVTETKSNKPQNKMKRIDVKASNVSLRTAEDKSSNVKSKNSATPKVNKTEKATRSIQSDQAKPKPKGKTKKIGHSKSTILNTSTDLLNDHSPIKDDSFDLADLIQASLKNIRSPRSIFDYSFSCIEKTKSCAGDTTMLQEISRKMADHPRALKSGHAKATLDRLSEKSEPLTAKSIDSGNKSELSHGSLTPKYLKLLNSELKKSTELNKNRNVAIPEEKIDHSERYGAYNKYPSPRILDKELKKSTPQKEIDKMSMLRALGTRNLHGKNVVSNSMDEINRYELKKTVNNTALFLLFSAILSPRSVTMNVNSDGLKER</sequence>
<dbReference type="EMBL" id="WNWW01000648">
    <property type="protein sequence ID" value="KAF3422732.1"/>
    <property type="molecule type" value="Genomic_DNA"/>
</dbReference>
<gene>
    <name evidence="3" type="ORF">E2986_11985</name>
</gene>
<feature type="compositionally biased region" description="Basic and acidic residues" evidence="1">
    <location>
        <begin position="320"/>
        <end position="333"/>
    </location>
</feature>
<feature type="compositionally biased region" description="Basic and acidic residues" evidence="1">
    <location>
        <begin position="485"/>
        <end position="495"/>
    </location>
</feature>
<feature type="compositionally biased region" description="Polar residues" evidence="1">
    <location>
        <begin position="501"/>
        <end position="511"/>
    </location>
</feature>
<dbReference type="InterPro" id="IPR036047">
    <property type="entry name" value="F-box-like_dom_sf"/>
</dbReference>
<organism evidence="3 4">
    <name type="scientific">Frieseomelitta varia</name>
    <dbReference type="NCBI Taxonomy" id="561572"/>
    <lineage>
        <taxon>Eukaryota</taxon>
        <taxon>Metazoa</taxon>
        <taxon>Ecdysozoa</taxon>
        <taxon>Arthropoda</taxon>
        <taxon>Hexapoda</taxon>
        <taxon>Insecta</taxon>
        <taxon>Pterygota</taxon>
        <taxon>Neoptera</taxon>
        <taxon>Endopterygota</taxon>
        <taxon>Hymenoptera</taxon>
        <taxon>Apocrita</taxon>
        <taxon>Aculeata</taxon>
        <taxon>Apoidea</taxon>
        <taxon>Anthophila</taxon>
        <taxon>Apidae</taxon>
        <taxon>Frieseomelitta</taxon>
    </lineage>
</organism>
<comment type="caution">
    <text evidence="3">The sequence shown here is derived from an EMBL/GenBank/DDBJ whole genome shotgun (WGS) entry which is preliminary data.</text>
</comment>
<proteinExistence type="predicted"/>
<dbReference type="SUPFAM" id="SSF81383">
    <property type="entry name" value="F-box domain"/>
    <property type="match status" value="1"/>
</dbReference>